<evidence type="ECO:0000259" key="12">
    <source>
        <dbReference type="Pfam" id="PF02320"/>
    </source>
</evidence>
<feature type="region of interest" description="Disordered" evidence="11">
    <location>
        <begin position="1"/>
        <end position="99"/>
    </location>
</feature>
<keyword evidence="5" id="KW-0999">Mitochondrion inner membrane</keyword>
<feature type="compositionally biased region" description="Basic and acidic residues" evidence="11">
    <location>
        <begin position="88"/>
        <end position="99"/>
    </location>
</feature>
<organism evidence="13 14">
    <name type="scientific">Metschnikowia bicuspidata var. bicuspidata NRRL YB-4993</name>
    <dbReference type="NCBI Taxonomy" id="869754"/>
    <lineage>
        <taxon>Eukaryota</taxon>
        <taxon>Fungi</taxon>
        <taxon>Dikarya</taxon>
        <taxon>Ascomycota</taxon>
        <taxon>Saccharomycotina</taxon>
        <taxon>Pichiomycetes</taxon>
        <taxon>Metschnikowiaceae</taxon>
        <taxon>Metschnikowia</taxon>
    </lineage>
</organism>
<protein>
    <recommendedName>
        <fullName evidence="9">Cytochrome b-c1 complex subunit 6, mitochondrial</fullName>
    </recommendedName>
    <alternativeName>
        <fullName evidence="10">Complex III subunit 6</fullName>
    </alternativeName>
</protein>
<dbReference type="GO" id="GO:0006122">
    <property type="term" value="P:mitochondrial electron transport, ubiquinol to cytochrome c"/>
    <property type="evidence" value="ECO:0007669"/>
    <property type="project" value="InterPro"/>
</dbReference>
<keyword evidence="7" id="KW-0496">Mitochondrion</keyword>
<dbReference type="Pfam" id="PF02320">
    <property type="entry name" value="UCR_hinge"/>
    <property type="match status" value="1"/>
</dbReference>
<keyword evidence="6" id="KW-0249">Electron transport</keyword>
<evidence type="ECO:0000256" key="1">
    <source>
        <dbReference type="ARBA" id="ARBA00004137"/>
    </source>
</evidence>
<dbReference type="FunFam" id="1.10.287.20:FF:000003">
    <property type="entry name" value="Cytochrome b-c1 complex subunit 6"/>
    <property type="match status" value="1"/>
</dbReference>
<dbReference type="AlphaFoldDB" id="A0A1A0H649"/>
<dbReference type="PANTHER" id="PTHR15336:SF0">
    <property type="entry name" value="CYTOCHROME B-C1 COMPLEX SUBUNIT 6, MITOCHONDRIAL"/>
    <property type="match status" value="1"/>
</dbReference>
<feature type="compositionally biased region" description="Acidic residues" evidence="11">
    <location>
        <begin position="40"/>
        <end position="87"/>
    </location>
</feature>
<dbReference type="SUPFAM" id="SSF81531">
    <property type="entry name" value="Non-heme 11 kDa protein of cytochrome bc1 complex (Ubiquinol-cytochrome c reductase)"/>
    <property type="match status" value="1"/>
</dbReference>
<dbReference type="GO" id="GO:0005743">
    <property type="term" value="C:mitochondrial inner membrane"/>
    <property type="evidence" value="ECO:0007669"/>
    <property type="project" value="UniProtKB-SubCell"/>
</dbReference>
<proteinExistence type="inferred from homology"/>
<evidence type="ECO:0000256" key="9">
    <source>
        <dbReference type="ARBA" id="ARBA00044155"/>
    </source>
</evidence>
<dbReference type="STRING" id="869754.A0A1A0H649"/>
<gene>
    <name evidence="13" type="ORF">METBIDRAFT_13682</name>
</gene>
<reference evidence="13 14" key="1">
    <citation type="submission" date="2016-05" db="EMBL/GenBank/DDBJ databases">
        <title>Comparative genomics of biotechnologically important yeasts.</title>
        <authorList>
            <consortium name="DOE Joint Genome Institute"/>
            <person name="Riley R."/>
            <person name="Haridas S."/>
            <person name="Wolfe K.H."/>
            <person name="Lopes M.R."/>
            <person name="Hittinger C.T."/>
            <person name="Goker M."/>
            <person name="Salamov A."/>
            <person name="Wisecaver J."/>
            <person name="Long T.M."/>
            <person name="Aerts A.L."/>
            <person name="Barry K."/>
            <person name="Choi C."/>
            <person name="Clum A."/>
            <person name="Coughlan A.Y."/>
            <person name="Deshpande S."/>
            <person name="Douglass A.P."/>
            <person name="Hanson S.J."/>
            <person name="Klenk H.-P."/>
            <person name="LaButti K."/>
            <person name="Lapidus A."/>
            <person name="Lindquist E."/>
            <person name="Lipzen A."/>
            <person name="Meier-kolthoff J.P."/>
            <person name="Ohm R.A."/>
            <person name="Otillar R.P."/>
            <person name="Pangilinan J."/>
            <person name="Peng Y."/>
            <person name="Rokas A."/>
            <person name="Rosa C.A."/>
            <person name="Scheuner C."/>
            <person name="Sibirny A.A."/>
            <person name="Slot J.C."/>
            <person name="Stielow J.B."/>
            <person name="Sun H."/>
            <person name="Kurtzman C.P."/>
            <person name="Blackwell M."/>
            <person name="Grigoriev I.V."/>
            <person name="Jeffries T.W."/>
        </authorList>
    </citation>
    <scope>NUCLEOTIDE SEQUENCE [LARGE SCALE GENOMIC DNA]</scope>
    <source>
        <strain evidence="13 14">NRRL YB-4993</strain>
    </source>
</reference>
<feature type="domain" description="Ubiquinol-cytochrome C reductase hinge" evidence="12">
    <location>
        <begin position="89"/>
        <end position="160"/>
    </location>
</feature>
<evidence type="ECO:0000313" key="13">
    <source>
        <dbReference type="EMBL" id="OBA19393.1"/>
    </source>
</evidence>
<keyword evidence="4" id="KW-0679">Respiratory chain</keyword>
<comment type="subcellular location">
    <subcellularLocation>
        <location evidence="1">Mitochondrion inner membrane</location>
        <topology evidence="1">Peripheral membrane protein</topology>
        <orientation evidence="1">Intermembrane side</orientation>
    </subcellularLocation>
</comment>
<evidence type="ECO:0000256" key="8">
    <source>
        <dbReference type="ARBA" id="ARBA00023136"/>
    </source>
</evidence>
<evidence type="ECO:0000256" key="6">
    <source>
        <dbReference type="ARBA" id="ARBA00022982"/>
    </source>
</evidence>
<sequence>MSFLRDLIESTFPVAFADEPNKSTESAAVAQPAQAHEESTEAEASSEEQSEQTEEQPEEEEEKAEEEEEEEEEEEDEDDEDEDEDELKDPLDEMREECEKSEACHGYAHHFQECVERVQKEMEEEDYAQKAYKEDCVEEFFHLQHCINDCVAPKLFYKLK</sequence>
<dbReference type="Gene3D" id="1.10.287.20">
    <property type="entry name" value="Ubiquinol-cytochrome C reductase hinge domain"/>
    <property type="match status" value="1"/>
</dbReference>
<dbReference type="GeneID" id="30027386"/>
<evidence type="ECO:0000256" key="7">
    <source>
        <dbReference type="ARBA" id="ARBA00023128"/>
    </source>
</evidence>
<keyword evidence="8" id="KW-0472">Membrane</keyword>
<evidence type="ECO:0000256" key="3">
    <source>
        <dbReference type="ARBA" id="ARBA00022448"/>
    </source>
</evidence>
<dbReference type="EMBL" id="LXTC01000007">
    <property type="protein sequence ID" value="OBA19393.1"/>
    <property type="molecule type" value="Genomic_DNA"/>
</dbReference>
<dbReference type="InterPro" id="IPR023184">
    <property type="entry name" value="Ubol_cytC_Rdtase_hinge_dom"/>
</dbReference>
<dbReference type="RefSeq" id="XP_018709925.1">
    <property type="nucleotide sequence ID" value="XM_018854410.1"/>
</dbReference>
<name>A0A1A0H649_9ASCO</name>
<keyword evidence="14" id="KW-1185">Reference proteome</keyword>
<evidence type="ECO:0000256" key="5">
    <source>
        <dbReference type="ARBA" id="ARBA00022792"/>
    </source>
</evidence>
<evidence type="ECO:0000256" key="11">
    <source>
        <dbReference type="SAM" id="MobiDB-lite"/>
    </source>
</evidence>
<dbReference type="OrthoDB" id="405848at2759"/>
<accession>A0A1A0H649</accession>
<comment type="similarity">
    <text evidence="2">Belongs to the UQCRH/QCR6 family.</text>
</comment>
<dbReference type="InterPro" id="IPR036811">
    <property type="entry name" value="Ubol_cytC_Rdtase_hinge_dom_sf"/>
</dbReference>
<dbReference type="Proteomes" id="UP000092555">
    <property type="component" value="Unassembled WGS sequence"/>
</dbReference>
<dbReference type="InterPro" id="IPR003422">
    <property type="entry name" value="Cyt_b-c1_6"/>
</dbReference>
<evidence type="ECO:0000256" key="4">
    <source>
        <dbReference type="ARBA" id="ARBA00022660"/>
    </source>
</evidence>
<evidence type="ECO:0000256" key="10">
    <source>
        <dbReference type="ARBA" id="ARBA00044246"/>
    </source>
</evidence>
<evidence type="ECO:0000313" key="14">
    <source>
        <dbReference type="Proteomes" id="UP000092555"/>
    </source>
</evidence>
<comment type="caution">
    <text evidence="13">The sequence shown here is derived from an EMBL/GenBank/DDBJ whole genome shotgun (WGS) entry which is preliminary data.</text>
</comment>
<dbReference type="PANTHER" id="PTHR15336">
    <property type="entry name" value="UBIQUINOL-CYTOCHROME C REDUCTASE COMPLEX 7.8 KDA PROTEIN"/>
    <property type="match status" value="1"/>
</dbReference>
<keyword evidence="3" id="KW-0813">Transport</keyword>
<evidence type="ECO:0000256" key="2">
    <source>
        <dbReference type="ARBA" id="ARBA00006498"/>
    </source>
</evidence>